<evidence type="ECO:0000313" key="1">
    <source>
        <dbReference type="EMBL" id="CRL04019.1"/>
    </source>
</evidence>
<gene>
    <name evidence="1" type="ORF">CLUMA_CG017137</name>
</gene>
<accession>A0A1J1IUT9</accession>
<reference evidence="1 2" key="1">
    <citation type="submission" date="2015-04" db="EMBL/GenBank/DDBJ databases">
        <authorList>
            <person name="Syromyatnikov M.Y."/>
            <person name="Popov V.N."/>
        </authorList>
    </citation>
    <scope>NUCLEOTIDE SEQUENCE [LARGE SCALE GENOMIC DNA]</scope>
</reference>
<proteinExistence type="predicted"/>
<dbReference type="Proteomes" id="UP000183832">
    <property type="component" value="Unassembled WGS sequence"/>
</dbReference>
<dbReference type="AlphaFoldDB" id="A0A1J1IUT9"/>
<keyword evidence="2" id="KW-1185">Reference proteome</keyword>
<organism evidence="1 2">
    <name type="scientific">Clunio marinus</name>
    <dbReference type="NCBI Taxonomy" id="568069"/>
    <lineage>
        <taxon>Eukaryota</taxon>
        <taxon>Metazoa</taxon>
        <taxon>Ecdysozoa</taxon>
        <taxon>Arthropoda</taxon>
        <taxon>Hexapoda</taxon>
        <taxon>Insecta</taxon>
        <taxon>Pterygota</taxon>
        <taxon>Neoptera</taxon>
        <taxon>Endopterygota</taxon>
        <taxon>Diptera</taxon>
        <taxon>Nematocera</taxon>
        <taxon>Chironomoidea</taxon>
        <taxon>Chironomidae</taxon>
        <taxon>Clunio</taxon>
    </lineage>
</organism>
<name>A0A1J1IUT9_9DIPT</name>
<evidence type="ECO:0000313" key="2">
    <source>
        <dbReference type="Proteomes" id="UP000183832"/>
    </source>
</evidence>
<sequence>MKKTACVCLFRIRAHLTTHLVFKSKHNLNKQRNLKALNRKSISFVFPNEQFPHKLPIAEAHKNHPKMLKS</sequence>
<protein>
    <submittedName>
        <fullName evidence="1">CLUMA_CG017137, isoform A</fullName>
    </submittedName>
</protein>
<dbReference type="EMBL" id="CVRI01000061">
    <property type="protein sequence ID" value="CRL04019.1"/>
    <property type="molecule type" value="Genomic_DNA"/>
</dbReference>